<evidence type="ECO:0000256" key="2">
    <source>
        <dbReference type="ARBA" id="ARBA00022741"/>
    </source>
</evidence>
<name>A0A1I6LYV3_9EURY</name>
<dbReference type="InterPro" id="IPR021109">
    <property type="entry name" value="Peptidase_aspartic_dom_sf"/>
</dbReference>
<dbReference type="PANTHER" id="PTHR21621">
    <property type="entry name" value="RIBOSOMAL PROTEIN S6 MODIFICATION PROTEIN"/>
    <property type="match status" value="1"/>
</dbReference>
<dbReference type="Pfam" id="PF08443">
    <property type="entry name" value="RimK"/>
    <property type="match status" value="1"/>
</dbReference>
<protein>
    <submittedName>
        <fullName evidence="6">Alpha-L-glutamate ligase, RimK family</fullName>
    </submittedName>
</protein>
<keyword evidence="6" id="KW-0436">Ligase</keyword>
<dbReference type="GO" id="GO:0016879">
    <property type="term" value="F:ligase activity, forming carbon-nitrogen bonds"/>
    <property type="evidence" value="ECO:0007669"/>
    <property type="project" value="TreeGrafter"/>
</dbReference>
<feature type="domain" description="ATP-grasp" evidence="5">
    <location>
        <begin position="105"/>
        <end position="286"/>
    </location>
</feature>
<dbReference type="PROSITE" id="PS50975">
    <property type="entry name" value="ATP_GRASP"/>
    <property type="match status" value="1"/>
</dbReference>
<keyword evidence="1" id="KW-0479">Metal-binding</keyword>
<dbReference type="RefSeq" id="WP_089817996.1">
    <property type="nucleotide sequence ID" value="NZ_FOZK01000003.1"/>
</dbReference>
<dbReference type="InterPro" id="IPR008503">
    <property type="entry name" value="Asp_endopeptidase"/>
</dbReference>
<organism evidence="6 7">
    <name type="scientific">Halomicrobium zhouii</name>
    <dbReference type="NCBI Taxonomy" id="767519"/>
    <lineage>
        <taxon>Archaea</taxon>
        <taxon>Methanobacteriati</taxon>
        <taxon>Methanobacteriota</taxon>
        <taxon>Stenosarchaea group</taxon>
        <taxon>Halobacteria</taxon>
        <taxon>Halobacteriales</taxon>
        <taxon>Haloarculaceae</taxon>
        <taxon>Halomicrobium</taxon>
    </lineage>
</organism>
<gene>
    <name evidence="6" type="ORF">SAMN05216559_3460</name>
</gene>
<dbReference type="Proteomes" id="UP000199062">
    <property type="component" value="Unassembled WGS sequence"/>
</dbReference>
<dbReference type="Gene3D" id="3.30.470.20">
    <property type="entry name" value="ATP-grasp fold, B domain"/>
    <property type="match status" value="1"/>
</dbReference>
<proteinExistence type="predicted"/>
<evidence type="ECO:0000259" key="5">
    <source>
        <dbReference type="PROSITE" id="PS50975"/>
    </source>
</evidence>
<sequence>MSASDDITVGVLSLHNSKETKAILNAAEDLGYDTEWLRTENTAVDVTAGSAALEPDVDVIANRMLLSNDEQPIEGLGLALTLERLQPMLNPPRAVATALHKFATAAALIEADVQVPDALLALSGDRLNAGRERFGESAVYKTAIGTHGGGTWMVDLDEPLNPQVGQRHAFLQKFIDRDETQHHDLRVYVVDGQVIGAMNRYAPEGDWRTNVALGGAVEDMSEDLPSEVAEIARRSAEVVGLDYAGVDVVEGEDGYYVLEVNPTAGFKGFFEATGISPAPYIAKLAIERAGGEVDDEDVRRISQHLDDSRPSSMPAKDKVQKSENVSVGYIEEVIVSGTRGSETVLAKSDTGATRTSIDTELAAGIGTGPIKDIVRVKSGSSKSGRSRPVVDIVVGVGGTQHTVTASIEDRDHMDYPLLLGRDILKHYQVDVTRRADEESVPESEEEEEALE</sequence>
<dbReference type="AlphaFoldDB" id="A0A1I6LYV3"/>
<dbReference type="OrthoDB" id="200216at2157"/>
<dbReference type="GO" id="GO:0005737">
    <property type="term" value="C:cytoplasm"/>
    <property type="evidence" value="ECO:0007669"/>
    <property type="project" value="TreeGrafter"/>
</dbReference>
<dbReference type="Pfam" id="PF05618">
    <property type="entry name" value="Zn_protease"/>
    <property type="match status" value="1"/>
</dbReference>
<dbReference type="InterPro" id="IPR004666">
    <property type="entry name" value="Rp_bS6_RimK/Lys_biosynth_LsyX"/>
</dbReference>
<evidence type="ECO:0000256" key="4">
    <source>
        <dbReference type="PROSITE-ProRule" id="PRU00409"/>
    </source>
</evidence>
<dbReference type="Gene3D" id="2.40.70.10">
    <property type="entry name" value="Acid Proteases"/>
    <property type="match status" value="1"/>
</dbReference>
<keyword evidence="2 4" id="KW-0547">Nucleotide-binding</keyword>
<dbReference type="SUPFAM" id="SSF56059">
    <property type="entry name" value="Glutathione synthetase ATP-binding domain-like"/>
    <property type="match status" value="1"/>
</dbReference>
<accession>A0A1I6LYV3</accession>
<evidence type="ECO:0000313" key="6">
    <source>
        <dbReference type="EMBL" id="SFS08568.1"/>
    </source>
</evidence>
<dbReference type="NCBIfam" id="TIGR00768">
    <property type="entry name" value="rimK_fam"/>
    <property type="match status" value="1"/>
</dbReference>
<keyword evidence="3 4" id="KW-0067">ATP-binding</keyword>
<keyword evidence="7" id="KW-1185">Reference proteome</keyword>
<dbReference type="SUPFAM" id="SSF50630">
    <property type="entry name" value="Acid proteases"/>
    <property type="match status" value="1"/>
</dbReference>
<dbReference type="GO" id="GO:0046872">
    <property type="term" value="F:metal ion binding"/>
    <property type="evidence" value="ECO:0007669"/>
    <property type="project" value="UniProtKB-KW"/>
</dbReference>
<dbReference type="PANTHER" id="PTHR21621:SF0">
    <property type="entry name" value="BETA-CITRYLGLUTAMATE SYNTHASE B-RELATED"/>
    <property type="match status" value="1"/>
</dbReference>
<dbReference type="EMBL" id="FOZK01000003">
    <property type="protein sequence ID" value="SFS08568.1"/>
    <property type="molecule type" value="Genomic_DNA"/>
</dbReference>
<dbReference type="InterPro" id="IPR011761">
    <property type="entry name" value="ATP-grasp"/>
</dbReference>
<reference evidence="6 7" key="1">
    <citation type="submission" date="2016-10" db="EMBL/GenBank/DDBJ databases">
        <authorList>
            <person name="de Groot N.N."/>
        </authorList>
    </citation>
    <scope>NUCLEOTIDE SEQUENCE [LARGE SCALE GENOMIC DNA]</scope>
    <source>
        <strain evidence="6 7">CGMCC 1.10457</strain>
    </source>
</reference>
<dbReference type="STRING" id="767519.SAMN05216559_3460"/>
<dbReference type="GO" id="GO:0005524">
    <property type="term" value="F:ATP binding"/>
    <property type="evidence" value="ECO:0007669"/>
    <property type="project" value="UniProtKB-UniRule"/>
</dbReference>
<evidence type="ECO:0000256" key="3">
    <source>
        <dbReference type="ARBA" id="ARBA00022840"/>
    </source>
</evidence>
<evidence type="ECO:0000256" key="1">
    <source>
        <dbReference type="ARBA" id="ARBA00022723"/>
    </source>
</evidence>
<evidence type="ECO:0000313" key="7">
    <source>
        <dbReference type="Proteomes" id="UP000199062"/>
    </source>
</evidence>
<dbReference type="InterPro" id="IPR013651">
    <property type="entry name" value="ATP-grasp_RimK-type"/>
</dbReference>
<dbReference type="Gene3D" id="3.40.50.20">
    <property type="match status" value="1"/>
</dbReference>